<sequence>MAGNYDDVSVFELSPEREQVLVEKQTECCLMWTTSTGDPVGVYMNYFFHDGSFWLTATEQRKRVKAYRKRPRGCIAITSRGTDIGISQALTYKGNIVLHEDEPTKQWFYKVLAARVRPESVERQKAFAEHLDSPARVVIQLIPDGRIGFDAESMFKDSAAGPSRTQV</sequence>
<accession>A0A6J7URD4</accession>
<reference evidence="2" key="1">
    <citation type="submission" date="2020-05" db="EMBL/GenBank/DDBJ databases">
        <authorList>
            <person name="Chiriac C."/>
            <person name="Salcher M."/>
            <person name="Ghai R."/>
            <person name="Kavagutti S V."/>
        </authorList>
    </citation>
    <scope>NUCLEOTIDE SEQUENCE</scope>
</reference>
<dbReference type="AlphaFoldDB" id="A0A6J7URD4"/>
<evidence type="ECO:0000313" key="1">
    <source>
        <dbReference type="EMBL" id="CAB5024996.1"/>
    </source>
</evidence>
<proteinExistence type="predicted"/>
<dbReference type="SUPFAM" id="SSF50475">
    <property type="entry name" value="FMN-binding split barrel"/>
    <property type="match status" value="1"/>
</dbReference>
<organism evidence="2">
    <name type="scientific">freshwater metagenome</name>
    <dbReference type="NCBI Taxonomy" id="449393"/>
    <lineage>
        <taxon>unclassified sequences</taxon>
        <taxon>metagenomes</taxon>
        <taxon>ecological metagenomes</taxon>
    </lineage>
</organism>
<gene>
    <name evidence="1" type="ORF">UFOPK4098_01081</name>
    <name evidence="2" type="ORF">UFOPK4347_01477</name>
</gene>
<evidence type="ECO:0000313" key="2">
    <source>
        <dbReference type="EMBL" id="CAB5067446.1"/>
    </source>
</evidence>
<dbReference type="EMBL" id="CAFBPN010000061">
    <property type="protein sequence ID" value="CAB5024996.1"/>
    <property type="molecule type" value="Genomic_DNA"/>
</dbReference>
<protein>
    <submittedName>
        <fullName evidence="2">Unannotated protein</fullName>
    </submittedName>
</protein>
<dbReference type="InterPro" id="IPR012349">
    <property type="entry name" value="Split_barrel_FMN-bd"/>
</dbReference>
<dbReference type="EMBL" id="CAFBQU010000057">
    <property type="protein sequence ID" value="CAB5067446.1"/>
    <property type="molecule type" value="Genomic_DNA"/>
</dbReference>
<dbReference type="Gene3D" id="2.30.110.10">
    <property type="entry name" value="Electron Transport, Fmn-binding Protein, Chain A"/>
    <property type="match status" value="1"/>
</dbReference>
<name>A0A6J7URD4_9ZZZZ</name>